<gene>
    <name evidence="2" type="ORF">FHS40_008913</name>
</gene>
<sequence>MACLSCRTLWSSGSPCSSSPVRVAGGANSRRTSALVAPVYLAAATPSPGSRPAPGHPPTMPCPRVRDRRDRPARRPGPGPAEDSARARSRARSCRTGTLTECDHLGDSRTDYSARHHRHGVNVQAVTDPADEVLWISLALPRPHPRPRRPLGHHRPQTPTPRRSHPTPVHRQPCPRPATGTTRTRHRTVEVLADLPQNPHQPQPHHRHSPIRRSPWSRNAENTPFRLAPYTCRNLIVKPSQGGALKRVTARSVLRRKVSIHGAQTTSHVLYCTGD</sequence>
<evidence type="ECO:0000313" key="2">
    <source>
        <dbReference type="EMBL" id="MBB5109783.1"/>
    </source>
</evidence>
<evidence type="ECO:0000313" key="3">
    <source>
        <dbReference type="Proteomes" id="UP000549009"/>
    </source>
</evidence>
<dbReference type="AlphaFoldDB" id="A0A7W8EZV0"/>
<feature type="compositionally biased region" description="Pro residues" evidence="1">
    <location>
        <begin position="49"/>
        <end position="61"/>
    </location>
</feature>
<evidence type="ECO:0000256" key="1">
    <source>
        <dbReference type="SAM" id="MobiDB-lite"/>
    </source>
</evidence>
<accession>A0A7W8EZV0</accession>
<dbReference type="Proteomes" id="UP000549009">
    <property type="component" value="Unassembled WGS sequence"/>
</dbReference>
<feature type="region of interest" description="Disordered" evidence="1">
    <location>
        <begin position="141"/>
        <end position="220"/>
    </location>
</feature>
<protein>
    <submittedName>
        <fullName evidence="2">Uncharacterized protein</fullName>
    </submittedName>
</protein>
<reference evidence="2 3" key="1">
    <citation type="submission" date="2020-08" db="EMBL/GenBank/DDBJ databases">
        <title>Genomic Encyclopedia of Type Strains, Phase III (KMG-III): the genomes of soil and plant-associated and newly described type strains.</title>
        <authorList>
            <person name="Whitman W."/>
        </authorList>
    </citation>
    <scope>NUCLEOTIDE SEQUENCE [LARGE SCALE GENOMIC DNA]</scope>
    <source>
        <strain evidence="2 3">CECT 3146</strain>
    </source>
</reference>
<dbReference type="EMBL" id="JACHJD010000038">
    <property type="protein sequence ID" value="MBB5109783.1"/>
    <property type="molecule type" value="Genomic_DNA"/>
</dbReference>
<feature type="compositionally biased region" description="Basic residues" evidence="1">
    <location>
        <begin position="143"/>
        <end position="156"/>
    </location>
</feature>
<organism evidence="2 3">
    <name type="scientific">Streptomyces spectabilis</name>
    <dbReference type="NCBI Taxonomy" id="68270"/>
    <lineage>
        <taxon>Bacteria</taxon>
        <taxon>Bacillati</taxon>
        <taxon>Actinomycetota</taxon>
        <taxon>Actinomycetes</taxon>
        <taxon>Kitasatosporales</taxon>
        <taxon>Streptomycetaceae</taxon>
        <taxon>Streptomyces</taxon>
    </lineage>
</organism>
<comment type="caution">
    <text evidence="2">The sequence shown here is derived from an EMBL/GenBank/DDBJ whole genome shotgun (WGS) entry which is preliminary data.</text>
</comment>
<name>A0A7W8EZV0_STRST</name>
<keyword evidence="3" id="KW-1185">Reference proteome</keyword>
<proteinExistence type="predicted"/>
<feature type="region of interest" description="Disordered" evidence="1">
    <location>
        <begin position="44"/>
        <end position="95"/>
    </location>
</feature>